<feature type="coiled-coil region" evidence="1">
    <location>
        <begin position="356"/>
        <end position="447"/>
    </location>
</feature>
<dbReference type="EMBL" id="SBIQ01000112">
    <property type="protein sequence ID" value="KAF7683230.1"/>
    <property type="molecule type" value="Genomic_DNA"/>
</dbReference>
<reference evidence="3 4" key="1">
    <citation type="submission" date="2019-01" db="EMBL/GenBank/DDBJ databases">
        <title>Genomes sequencing and comparative genomics of infectious freshwater microsporidia, Cucumispora dikerogammari and Thelohania contejeani.</title>
        <authorList>
            <person name="Cormier A."/>
            <person name="Giraud I."/>
            <person name="Wattier R."/>
            <person name="Teixeira M."/>
            <person name="Grandjean F."/>
            <person name="Rigaud T."/>
            <person name="Cordaux R."/>
        </authorList>
    </citation>
    <scope>NUCLEOTIDE SEQUENCE [LARGE SCALE GENOMIC DNA]</scope>
    <source>
        <strain evidence="3">T1</strain>
        <tissue evidence="3">Spores</tissue>
    </source>
</reference>
<protein>
    <submittedName>
        <fullName evidence="3">Uncharacterized protein</fullName>
    </submittedName>
</protein>
<accession>A0ABQ7HYE8</accession>
<comment type="caution">
    <text evidence="3">The sequence shown here is derived from an EMBL/GenBank/DDBJ whole genome shotgun (WGS) entry which is preliminary data.</text>
</comment>
<feature type="compositionally biased region" description="Low complexity" evidence="2">
    <location>
        <begin position="267"/>
        <end position="286"/>
    </location>
</feature>
<proteinExistence type="predicted"/>
<evidence type="ECO:0000256" key="1">
    <source>
        <dbReference type="SAM" id="Coils"/>
    </source>
</evidence>
<evidence type="ECO:0000313" key="3">
    <source>
        <dbReference type="EMBL" id="KAF7683230.1"/>
    </source>
</evidence>
<name>A0ABQ7HYE8_9MICR</name>
<feature type="region of interest" description="Disordered" evidence="2">
    <location>
        <begin position="260"/>
        <end position="286"/>
    </location>
</feature>
<evidence type="ECO:0000313" key="4">
    <source>
        <dbReference type="Proteomes" id="UP001516464"/>
    </source>
</evidence>
<dbReference type="Proteomes" id="UP001516464">
    <property type="component" value="Unassembled WGS sequence"/>
</dbReference>
<sequence length="453" mass="53455">MDFIEKLLLGKHLPKYSEEASYPSETHRKFWCAQKHCTEACKYNQAQKSMREDWEFWAFYLSEKYINPLEFVKKSRQINNELRFSLWVASAKAKELNAIYSDDISQEDSDKYLVNEILNICRNDDKECEHDIFKIYKNLDVEDNGIWIISLIRHIYNQQHSTTILTFKLMKILIEECGLNNLEKNCKKYLDSEYVDKFKAFIFVNRFIENMCTGQPDVMNYILDLIFPIRKSSFYDILNWLLTNNKEKIYKLLDDEHSIDDKDSTESHINSVSSTDSSVSSNNKNNNVDINNSDNIADNISNILIEYIIPSNHRNALRFYLLQKKFTIVESEISPKKNVKPIDQYFDVLVIQNECAKAQEDLKNELNSKIKHLEKENIELKNRNHNLHEGTKEMEAEIIDFQENLVKEIKKMLYDSKAQCEELQKENINLKEELHKLKKKIKSNKDESSSSSK</sequence>
<gene>
    <name evidence="3" type="ORF">TCON_1562</name>
</gene>
<organism evidence="3 4">
    <name type="scientific">Astathelohania contejeani</name>
    <dbReference type="NCBI Taxonomy" id="164912"/>
    <lineage>
        <taxon>Eukaryota</taxon>
        <taxon>Fungi</taxon>
        <taxon>Fungi incertae sedis</taxon>
        <taxon>Microsporidia</taxon>
        <taxon>Astathelohaniidae</taxon>
        <taxon>Astathelohania</taxon>
    </lineage>
</organism>
<keyword evidence="1" id="KW-0175">Coiled coil</keyword>
<evidence type="ECO:0000256" key="2">
    <source>
        <dbReference type="SAM" id="MobiDB-lite"/>
    </source>
</evidence>
<keyword evidence="4" id="KW-1185">Reference proteome</keyword>